<proteinExistence type="predicted"/>
<gene>
    <name evidence="1" type="ORF">M9Y10_010646</name>
</gene>
<keyword evidence="2" id="KW-1185">Reference proteome</keyword>
<evidence type="ECO:0000313" key="2">
    <source>
        <dbReference type="Proteomes" id="UP001470230"/>
    </source>
</evidence>
<protein>
    <recommendedName>
        <fullName evidence="3">F5/8 type C domain-containing protein</fullName>
    </recommendedName>
</protein>
<sequence>MFVYQTPKTSFQRLLINDQSGQFRIVIEIKYTNKQNDDIQIEKQKQIIINTTVNKARIISKIIDEQFSNNKSIDQYVFTLEQLDQNGNHKYRLEDIIHVFRALIESNGNEITVTEDKENLLNQILSFLDKGKIDLSIIECKYYDNNKFNGIFSYIKQSTNGVDNGKNDHLRLKGRGKNPCHQLSNLLLYDDANIDRGYVNVKNGFPEIQDFIEFDFVNRKINMTSYTIRTIYNETNVYHPKTWKMIGSNDQIKWEIIDMKENNGELNGPYRCCHFECTTTGQYYRYIRYVQIDNWHLPYNREFRYYIGLSAIEFFGSIKSL</sequence>
<evidence type="ECO:0008006" key="3">
    <source>
        <dbReference type="Google" id="ProtNLM"/>
    </source>
</evidence>
<accession>A0ABR2ILG2</accession>
<dbReference type="Gene3D" id="2.60.120.260">
    <property type="entry name" value="Galactose-binding domain-like"/>
    <property type="match status" value="1"/>
</dbReference>
<dbReference type="Proteomes" id="UP001470230">
    <property type="component" value="Unassembled WGS sequence"/>
</dbReference>
<comment type="caution">
    <text evidence="1">The sequence shown here is derived from an EMBL/GenBank/DDBJ whole genome shotgun (WGS) entry which is preliminary data.</text>
</comment>
<organism evidence="1 2">
    <name type="scientific">Tritrichomonas musculus</name>
    <dbReference type="NCBI Taxonomy" id="1915356"/>
    <lineage>
        <taxon>Eukaryota</taxon>
        <taxon>Metamonada</taxon>
        <taxon>Parabasalia</taxon>
        <taxon>Tritrichomonadida</taxon>
        <taxon>Tritrichomonadidae</taxon>
        <taxon>Tritrichomonas</taxon>
    </lineage>
</organism>
<reference evidence="1 2" key="1">
    <citation type="submission" date="2024-04" db="EMBL/GenBank/DDBJ databases">
        <title>Tritrichomonas musculus Genome.</title>
        <authorList>
            <person name="Alves-Ferreira E."/>
            <person name="Grigg M."/>
            <person name="Lorenzi H."/>
            <person name="Galac M."/>
        </authorList>
    </citation>
    <scope>NUCLEOTIDE SEQUENCE [LARGE SCALE GENOMIC DNA]</scope>
    <source>
        <strain evidence="1 2">EAF2021</strain>
    </source>
</reference>
<dbReference type="EMBL" id="JAPFFF010000016">
    <property type="protein sequence ID" value="KAK8865113.1"/>
    <property type="molecule type" value="Genomic_DNA"/>
</dbReference>
<evidence type="ECO:0000313" key="1">
    <source>
        <dbReference type="EMBL" id="KAK8865113.1"/>
    </source>
</evidence>
<name>A0ABR2ILG2_9EUKA</name>